<evidence type="ECO:0000313" key="1">
    <source>
        <dbReference type="EnsemblPlants" id="MELO3C035743.2.1"/>
    </source>
</evidence>
<protein>
    <submittedName>
        <fullName evidence="1">Uncharacterized protein</fullName>
    </submittedName>
</protein>
<reference evidence="1" key="1">
    <citation type="submission" date="2023-03" db="UniProtKB">
        <authorList>
            <consortium name="EnsemblPlants"/>
        </authorList>
    </citation>
    <scope>IDENTIFICATION</scope>
</reference>
<name>A0A9I9EM45_CUCME</name>
<accession>A0A9I9EM45</accession>
<dbReference type="Gramene" id="MELO3C035743.2.1">
    <property type="protein sequence ID" value="MELO3C035743.2.1"/>
    <property type="gene ID" value="MELO3C035743.2"/>
</dbReference>
<proteinExistence type="predicted"/>
<sequence>MIPTDDFGVGEASPELVRWAMCIMQVVEITAASFPRVKDDSSFRMKLVCNHLTPVILYLLQWVDCSCSFLSLSYFNLFHIVLYKVDFHGRPDISSYGRKATISEFYCM</sequence>
<organism evidence="1">
    <name type="scientific">Cucumis melo</name>
    <name type="common">Muskmelon</name>
    <dbReference type="NCBI Taxonomy" id="3656"/>
    <lineage>
        <taxon>Eukaryota</taxon>
        <taxon>Viridiplantae</taxon>
        <taxon>Streptophyta</taxon>
        <taxon>Embryophyta</taxon>
        <taxon>Tracheophyta</taxon>
        <taxon>Spermatophyta</taxon>
        <taxon>Magnoliopsida</taxon>
        <taxon>eudicotyledons</taxon>
        <taxon>Gunneridae</taxon>
        <taxon>Pentapetalae</taxon>
        <taxon>rosids</taxon>
        <taxon>fabids</taxon>
        <taxon>Cucurbitales</taxon>
        <taxon>Cucurbitaceae</taxon>
        <taxon>Benincaseae</taxon>
        <taxon>Cucumis</taxon>
    </lineage>
</organism>
<dbReference type="EnsemblPlants" id="MELO3C035743.2.1">
    <property type="protein sequence ID" value="MELO3C035743.2.1"/>
    <property type="gene ID" value="MELO3C035743.2"/>
</dbReference>
<dbReference type="AlphaFoldDB" id="A0A9I9EM45"/>